<evidence type="ECO:0000313" key="1">
    <source>
        <dbReference type="EMBL" id="CAI9607174.1"/>
    </source>
</evidence>
<dbReference type="EMBL" id="CATNWA010018409">
    <property type="protein sequence ID" value="CAI9607174.1"/>
    <property type="molecule type" value="Genomic_DNA"/>
</dbReference>
<dbReference type="Proteomes" id="UP001162483">
    <property type="component" value="Unassembled WGS sequence"/>
</dbReference>
<gene>
    <name evidence="1" type="ORF">SPARVUS_LOCUS13908015</name>
</gene>
<keyword evidence="2" id="KW-1185">Reference proteome</keyword>
<name>A0ABN9GDZ9_9NEOB</name>
<sequence length="75" mass="8149">GSVANGQTGYQERAEEWSGIAEVRTGGSSFRIKAGSGRKQTGCRYRGSWETYTKALITGLVLLKYTSCNQPQVMA</sequence>
<reference evidence="1" key="1">
    <citation type="submission" date="2023-05" db="EMBL/GenBank/DDBJ databases">
        <authorList>
            <person name="Stuckert A."/>
        </authorList>
    </citation>
    <scope>NUCLEOTIDE SEQUENCE</scope>
</reference>
<proteinExistence type="predicted"/>
<organism evidence="1 2">
    <name type="scientific">Staurois parvus</name>
    <dbReference type="NCBI Taxonomy" id="386267"/>
    <lineage>
        <taxon>Eukaryota</taxon>
        <taxon>Metazoa</taxon>
        <taxon>Chordata</taxon>
        <taxon>Craniata</taxon>
        <taxon>Vertebrata</taxon>
        <taxon>Euteleostomi</taxon>
        <taxon>Amphibia</taxon>
        <taxon>Batrachia</taxon>
        <taxon>Anura</taxon>
        <taxon>Neobatrachia</taxon>
        <taxon>Ranoidea</taxon>
        <taxon>Ranidae</taxon>
        <taxon>Staurois</taxon>
    </lineage>
</organism>
<feature type="non-terminal residue" evidence="1">
    <location>
        <position position="1"/>
    </location>
</feature>
<evidence type="ECO:0000313" key="2">
    <source>
        <dbReference type="Proteomes" id="UP001162483"/>
    </source>
</evidence>
<protein>
    <submittedName>
        <fullName evidence="1">Uncharacterized protein</fullName>
    </submittedName>
</protein>
<comment type="caution">
    <text evidence="1">The sequence shown here is derived from an EMBL/GenBank/DDBJ whole genome shotgun (WGS) entry which is preliminary data.</text>
</comment>
<accession>A0ABN9GDZ9</accession>